<feature type="domain" description="DUF5979" evidence="3">
    <location>
        <begin position="2281"/>
        <end position="2403"/>
    </location>
</feature>
<feature type="domain" description="DUF5979" evidence="3">
    <location>
        <begin position="3080"/>
        <end position="3169"/>
    </location>
</feature>
<keyword evidence="1" id="KW-0472">Membrane</keyword>
<dbReference type="Proteomes" id="UP001060039">
    <property type="component" value="Chromosome"/>
</dbReference>
<dbReference type="Gene3D" id="2.60.40.1140">
    <property type="entry name" value="Collagen-binding surface protein Cna, B-type domain"/>
    <property type="match status" value="3"/>
</dbReference>
<dbReference type="Pfam" id="PF19407">
    <property type="entry name" value="DUF5979"/>
    <property type="match status" value="11"/>
</dbReference>
<evidence type="ECO:0000256" key="2">
    <source>
        <dbReference type="SAM" id="SignalP"/>
    </source>
</evidence>
<dbReference type="RefSeq" id="WP_255158136.1">
    <property type="nucleotide sequence ID" value="NZ_CP101497.1"/>
</dbReference>
<evidence type="ECO:0000313" key="5">
    <source>
        <dbReference type="Proteomes" id="UP001060039"/>
    </source>
</evidence>
<evidence type="ECO:0000256" key="1">
    <source>
        <dbReference type="SAM" id="Phobius"/>
    </source>
</evidence>
<feature type="transmembrane region" description="Helical" evidence="1">
    <location>
        <begin position="3209"/>
        <end position="3230"/>
    </location>
</feature>
<reference evidence="4" key="1">
    <citation type="submission" date="2022-07" db="EMBL/GenBank/DDBJ databases">
        <title>Taxonomic analysis of Microcella humidisoli nov. sp., isolated from riverside soil.</title>
        <authorList>
            <person name="Molina K.M."/>
            <person name="Kim S.B."/>
        </authorList>
    </citation>
    <scope>NUCLEOTIDE SEQUENCE</scope>
    <source>
        <strain evidence="4">MMS21-STM10</strain>
    </source>
</reference>
<evidence type="ECO:0000259" key="3">
    <source>
        <dbReference type="Pfam" id="PF19407"/>
    </source>
</evidence>
<gene>
    <name evidence="4" type="ORF">NNL39_06395</name>
</gene>
<keyword evidence="1" id="KW-0812">Transmembrane</keyword>
<feature type="domain" description="DUF5979" evidence="3">
    <location>
        <begin position="2166"/>
        <end position="2277"/>
    </location>
</feature>
<organism evidence="4 5">
    <name type="scientific">Microcella humidisoli</name>
    <dbReference type="NCBI Taxonomy" id="2963406"/>
    <lineage>
        <taxon>Bacteria</taxon>
        <taxon>Bacillati</taxon>
        <taxon>Actinomycetota</taxon>
        <taxon>Actinomycetes</taxon>
        <taxon>Micrococcales</taxon>
        <taxon>Microbacteriaceae</taxon>
        <taxon>Microcella</taxon>
    </lineage>
</organism>
<feature type="signal peptide" evidence="2">
    <location>
        <begin position="1"/>
        <end position="37"/>
    </location>
</feature>
<keyword evidence="1" id="KW-1133">Transmembrane helix</keyword>
<feature type="domain" description="DUF5979" evidence="3">
    <location>
        <begin position="2974"/>
        <end position="3075"/>
    </location>
</feature>
<feature type="domain" description="DUF5979" evidence="3">
    <location>
        <begin position="2517"/>
        <end position="2633"/>
    </location>
</feature>
<feature type="chain" id="PRO_5047036827" evidence="2">
    <location>
        <begin position="38"/>
        <end position="3237"/>
    </location>
</feature>
<dbReference type="EMBL" id="CP101497">
    <property type="protein sequence ID" value="UTT61326.1"/>
    <property type="molecule type" value="Genomic_DNA"/>
</dbReference>
<evidence type="ECO:0000313" key="4">
    <source>
        <dbReference type="EMBL" id="UTT61326.1"/>
    </source>
</evidence>
<feature type="domain" description="DUF5979" evidence="3">
    <location>
        <begin position="2409"/>
        <end position="2512"/>
    </location>
</feature>
<keyword evidence="5" id="KW-1185">Reference proteome</keyword>
<keyword evidence="2" id="KW-0732">Signal</keyword>
<dbReference type="InterPro" id="IPR046022">
    <property type="entry name" value="DUF5979"/>
</dbReference>
<feature type="domain" description="DUF5979" evidence="3">
    <location>
        <begin position="2869"/>
        <end position="2970"/>
    </location>
</feature>
<feature type="domain" description="DUF5979" evidence="3">
    <location>
        <begin position="2039"/>
        <end position="2159"/>
    </location>
</feature>
<protein>
    <submittedName>
        <fullName evidence="4">DUF5979 domain-containing protein</fullName>
    </submittedName>
</protein>
<feature type="domain" description="DUF5979" evidence="3">
    <location>
        <begin position="1908"/>
        <end position="2035"/>
    </location>
</feature>
<sequence length="3237" mass="334295">MAFITAHRRSRSIMPSVAVVALVTLFAPFMAFQPATAAEGDPDEPVLVQFEKDAIPAAADAAVAPGGTVTYQFTINCSSLETDCLDLTLDDVVPEPLELQTVTTAQSIPPIDVDITGNTFSVRVVDELGGGLVGLQAGTGIQINATATVPSDLSADWDGAVLPNTATVSVANREDLTLDPPRPSAVESSAEVRLEVERTLASQVTKTVTPDSATAVAGTPVAIALGATNSSNGSVDALIIQEPSDPASTVLSLLQPTGFSALTMPSGADRVRVDWFDGTVWTTGTAAATATLPSGVDAADIRALRLVFTSSTGGRIAVGATAAITLDAELSASAALVTEPTTIVNTASSWVVADSESTTPVPATDSIVIGPPSIRPIATKQFDVSSIIGGQQVLATLGGSNGGDFGLRELTLTEPAPGSTSLADQGLTFDGWVQADIEWPVGATSAEVSYRYAGDTEFTAAIVTTTADSLPDPVDAALVTDIRVRFLSTLPQGIAPGQYAVLPFLAITDAVVSDATETNTVRVDVVTLADEAASTEASDDLTRRTSRVNTSISKTALPDELYAIAGATTLISIPARVTPLPTSAVDPTASTVGSTSLVITDPLDAGTDEFWNWFDLRAIVATAVPGSTVLSVEYFDGTDWLPLPGATDVAGPSFLSTTIDPALRESIQGVRFTYRHADYDTLGTLLNPGFSAQPNLSVSLRDELRDGTGEAASSTRLDAVVIDNAAQSRVANPTADPAEATADTTESITLLPTATEGGDGSGNVTAISKSWLPVASTGTEAVNARSADEATVEISWGTGGAAFDSVVISDSASDPATTPVASTVFEAFDLVRIPAITPAMDPLLTYDRIVAVELYLPGTGWTAASGNPCAGSACDGTFPGYTLSASESANATGVRLVVEESPTRAARIGTNPAAPPVGTGVSPSMSLSRDLRLVFEVRDVRRSDPATAVLGATRLAEYNIPGQVGQVRNTALMQGRDATDAVLLSRTAADDILILDTPLTVEITKTWVDGPLGTPPPGTPQSLYPRARMTVQATNESVARVDELAIVDPVAGTDPFDAVNLFDIVSITVPSGATASEVRLTREGPTVTTHTIAAALALTTAQLADVIGFEVVHTGRIDVQASTRVIVDTQLRPTLRSAPATTVDSTSSPVVDNTAEARIVDPGGVTVPAEGETLITLTARDDASVSVVDFTYGVTATKGIVADTTATPGTPAEQIVGNSRVATVTLTGQPSGTVRSTDMLFEDISPTFWNAFNFTSFGSHSFSTPINRVKVDVLVGVDYVIDGGTGDIAVECEGSTDLDACWVEGTLASLLALPTLPPGVTVSDIRGLRAQYTRADGAAWERPFNPSQTLRFTATRRDVLVAPEGEPVPSTLYIYTQAAPGETEVGVVTNDLTVTAWADNGVDAPLWDATDDDTKQLLVRHRPAKVQIVKTPYGPLTLGAPVPYEIEVTNRGTGLDKQLTGLEVVDLIPVDGSGPQLVLGLDPETGLTFDPQDVVEIEVLDESNSPVTAPSFTAVLGTAEPSGQPLTITIDPAFVLEHDWSMTISAPLQFRQFFEAGSATENFVLNTATVTSDQEFDECTPAVDGALQAMITEVPSCTASTRVWALPSAPMTIIKGVKGVEAGPLDVGGTPLIDPETSAPYDDLGVIKTVASNPATCEEPTLAVDGELYYRYPCVPITRPGGTEEWVGYFFNAGNVRVHQISSIDVLPRENDRGVIINDARSSRWTPILLERPRLVGYPDQAMTVYYTDRLDMATPACNGADIQNDLGMSPTSSPPMVESYWPCVTSSAPGGLLDRQNATNGWKVMPADPSAALLESVVAMKFVIDFENGGVTPVGLAPGESVSVAYRTRTALEPVLRETDANLARDSIAYNSIAGAARGFDGVNDLPYRFVTEPRKVGVALATGAVDLAKVVDGAGERFAPSTFRIALACTVDIDGAGTEHEPEPIQLLSSTGANRSPFTLTGDAAATRILGIPLYAVCDVSEVGTTGATDTVVSPQQVVSRALGSSPSTVVDPVPAFDDRPAVEQSTVTNSYDEASLTITKTVNMNGAVNEAGNPVMQSSFSFSVACTYDNGSGPVAITMTPSTFTLNNGGSRTYTDLPAGAVCTVTETQARSATVTKVVTVGGVAGSSTSGATASGIVLAPDTELGAPTNAVDYTNSIAVGALTVTKAITGAGATEYGDGVFTIRVSCTRTSAAATPVTSGAPSNSVWWGTFTLDGSNPPASLTRTISNIPAGSACTISEPGTAGATAVTIQTPNPVTIVGGSTVTRTVTNRFDHASLTVGKTVQTSAVDAQGQPVYPADPFEYEVACTFQSETVLADGFSTSPMTFSLRHDETRTLTGLPAGGACTVTETNDQNADSTSVLRTVNGTATSVDGTTVSIPSLAADATSPVTRNSTQFTNRFGVSSFTISKDVIGGGVDQFAPDSFTAALYCETADGIVSFDGDVVVPADGVTTIENLADGSTCSVFERDVELTGADAHQIVNDQGDVIDGADIVITAAEPGRVTLENYYLTGALEVTKSVVGAGAGFGDGPFEVSLACERDGIAVDIAGGATRSLTAGGTANYTLLPSGAECTLTETDPAGATSSRLLDADGTELTDDVAAGTSFTVVVDETVLLDDQAQPALEVENTFELASLAVTKTVESAAVDETGSAIAFGPFPVAVDCLFEASPVFGTGYDADTPMRSSLADGATWTIEGLPNGALCTVTETDTMDAGGTALVVVVDGGDPVAVDGVTADVVLGTSSSVAITNSYPVGALTLTKAVTGVGADAWADAPFQLDVVCELDDATGERTVYTGSFTVERGDDPIEIGDLAVGALCTITESKTGGASATSIVVDGGEPFAGLTASVVIDETTHEVTVTNRFDLGEVSVTKVRDGAGRETWGAGPFEVELSCTRDIDGVEQSITVPGGAARQLSSETLYTASWTGLPHDAECRVVETRTAGATSSAIDLESVIVGDEPVGFVVTNTFDVGSVRVDKTFAGDGAGVYVQGPFEATLACTLEIDGVVTELAIPGGAARELTDTGGWSARWDDIPAGADCTVTETRSGGATSVVRTDAEFVVVADDEHVVGIENTFLLASFSITKAVTGPFAAEGRDKTFLIETSCVWERDGELVPMLPGGWPTAPGEPDPDAPTSVTSEIAHGVTVTFDDLPATSVCSIEEVDSGGATAQLVWMGGALQAGDLTLGGGANDSTLSNVFLLSLADTGVEIMLWLWVIASLLVVGTMLLLIARRRAEAA</sequence>
<proteinExistence type="predicted"/>
<accession>A0ABY5FU33</accession>
<feature type="domain" description="DUF5979" evidence="3">
    <location>
        <begin position="2758"/>
        <end position="2865"/>
    </location>
</feature>
<name>A0ABY5FU33_9MICO</name>
<feature type="domain" description="DUF5979" evidence="3">
    <location>
        <begin position="2638"/>
        <end position="2753"/>
    </location>
</feature>